<gene>
    <name evidence="4" type="ORF">GALMADRAFT_466418</name>
</gene>
<dbReference type="PANTHER" id="PTHR40465">
    <property type="entry name" value="CHROMOSOME 1, WHOLE GENOME SHOTGUN SEQUENCE"/>
    <property type="match status" value="1"/>
</dbReference>
<dbReference type="InterPro" id="IPR045339">
    <property type="entry name" value="DUF6534"/>
</dbReference>
<keyword evidence="2" id="KW-1133">Transmembrane helix</keyword>
<feature type="region of interest" description="Disordered" evidence="1">
    <location>
        <begin position="327"/>
        <end position="353"/>
    </location>
</feature>
<evidence type="ECO:0000256" key="1">
    <source>
        <dbReference type="SAM" id="MobiDB-lite"/>
    </source>
</evidence>
<feature type="transmembrane region" description="Helical" evidence="2">
    <location>
        <begin position="174"/>
        <end position="195"/>
    </location>
</feature>
<dbReference type="STRING" id="685588.A0A067SZ41"/>
<dbReference type="Proteomes" id="UP000027222">
    <property type="component" value="Unassembled WGS sequence"/>
</dbReference>
<feature type="transmembrane region" description="Helical" evidence="2">
    <location>
        <begin position="94"/>
        <end position="119"/>
    </location>
</feature>
<feature type="transmembrane region" description="Helical" evidence="2">
    <location>
        <begin position="61"/>
        <end position="82"/>
    </location>
</feature>
<protein>
    <recommendedName>
        <fullName evidence="3">DUF6534 domain-containing protein</fullName>
    </recommendedName>
</protein>
<accession>A0A067SZ41</accession>
<keyword evidence="2" id="KW-0812">Transmembrane</keyword>
<evidence type="ECO:0000256" key="2">
    <source>
        <dbReference type="SAM" id="Phobius"/>
    </source>
</evidence>
<feature type="domain" description="DUF6534" evidence="3">
    <location>
        <begin position="181"/>
        <end position="266"/>
    </location>
</feature>
<dbReference type="AlphaFoldDB" id="A0A067SZ41"/>
<feature type="transmembrane region" description="Helical" evidence="2">
    <location>
        <begin position="131"/>
        <end position="154"/>
    </location>
</feature>
<dbReference type="OrthoDB" id="3223377at2759"/>
<dbReference type="Pfam" id="PF20152">
    <property type="entry name" value="DUF6534"/>
    <property type="match status" value="1"/>
</dbReference>
<sequence length="353" mass="38566">MSSSAVPMSSPALPPIPPDIARTAGPLLVGYLLNWGLLGILSVQVYIYYLAFPTDLSTSKLLVYGVFLIELVQTVLLSHTAFDTFAKGFGNMNALNHIGMIWFIVPIMSSSVAFIVQMFYAYRISILSKSFILPIVILLFGLVQLGGGIATGIFGEQAVIFSNFLTDKTFISTALWNGGGLLADVVIAGSMIFYLSRSKTEWKPTKYIIQRLIRVVIETGTLTATIAIVNLSLSVLPGQPTYYQTTSSALGKMYSNTMMVVFNSRARIGRADESHAETFGSRSGGYRDGESRGVTSVNVTRHKVMTGHAGDEREGWNLPMDTFIQKAPSGIDRDSSEYNDRTLDVKRAPDRAV</sequence>
<keyword evidence="5" id="KW-1185">Reference proteome</keyword>
<proteinExistence type="predicted"/>
<dbReference type="EMBL" id="KL142379">
    <property type="protein sequence ID" value="KDR76220.1"/>
    <property type="molecule type" value="Genomic_DNA"/>
</dbReference>
<evidence type="ECO:0000313" key="4">
    <source>
        <dbReference type="EMBL" id="KDR76220.1"/>
    </source>
</evidence>
<name>A0A067SZ41_GALM3</name>
<reference evidence="5" key="1">
    <citation type="journal article" date="2014" name="Proc. Natl. Acad. Sci. U.S.A.">
        <title>Extensive sampling of basidiomycete genomes demonstrates inadequacy of the white-rot/brown-rot paradigm for wood decay fungi.</title>
        <authorList>
            <person name="Riley R."/>
            <person name="Salamov A.A."/>
            <person name="Brown D.W."/>
            <person name="Nagy L.G."/>
            <person name="Floudas D."/>
            <person name="Held B.W."/>
            <person name="Levasseur A."/>
            <person name="Lombard V."/>
            <person name="Morin E."/>
            <person name="Otillar R."/>
            <person name="Lindquist E.A."/>
            <person name="Sun H."/>
            <person name="LaButti K.M."/>
            <person name="Schmutz J."/>
            <person name="Jabbour D."/>
            <person name="Luo H."/>
            <person name="Baker S.E."/>
            <person name="Pisabarro A.G."/>
            <person name="Walton J.D."/>
            <person name="Blanchette R.A."/>
            <person name="Henrissat B."/>
            <person name="Martin F."/>
            <person name="Cullen D."/>
            <person name="Hibbett D.S."/>
            <person name="Grigoriev I.V."/>
        </authorList>
    </citation>
    <scope>NUCLEOTIDE SEQUENCE [LARGE SCALE GENOMIC DNA]</scope>
    <source>
        <strain evidence="5">CBS 339.88</strain>
    </source>
</reference>
<evidence type="ECO:0000259" key="3">
    <source>
        <dbReference type="Pfam" id="PF20152"/>
    </source>
</evidence>
<keyword evidence="2" id="KW-0472">Membrane</keyword>
<feature type="region of interest" description="Disordered" evidence="1">
    <location>
        <begin position="273"/>
        <end position="292"/>
    </location>
</feature>
<dbReference type="HOGENOM" id="CLU_046025_2_1_1"/>
<feature type="compositionally biased region" description="Basic and acidic residues" evidence="1">
    <location>
        <begin position="331"/>
        <end position="353"/>
    </location>
</feature>
<feature type="transmembrane region" description="Helical" evidence="2">
    <location>
        <begin position="28"/>
        <end position="49"/>
    </location>
</feature>
<evidence type="ECO:0000313" key="5">
    <source>
        <dbReference type="Proteomes" id="UP000027222"/>
    </source>
</evidence>
<organism evidence="4 5">
    <name type="scientific">Galerina marginata (strain CBS 339.88)</name>
    <dbReference type="NCBI Taxonomy" id="685588"/>
    <lineage>
        <taxon>Eukaryota</taxon>
        <taxon>Fungi</taxon>
        <taxon>Dikarya</taxon>
        <taxon>Basidiomycota</taxon>
        <taxon>Agaricomycotina</taxon>
        <taxon>Agaricomycetes</taxon>
        <taxon>Agaricomycetidae</taxon>
        <taxon>Agaricales</taxon>
        <taxon>Agaricineae</taxon>
        <taxon>Strophariaceae</taxon>
        <taxon>Galerina</taxon>
    </lineage>
</organism>
<dbReference type="PANTHER" id="PTHR40465:SF1">
    <property type="entry name" value="DUF6534 DOMAIN-CONTAINING PROTEIN"/>
    <property type="match status" value="1"/>
</dbReference>